<evidence type="ECO:0000259" key="6">
    <source>
        <dbReference type="Pfam" id="PF00892"/>
    </source>
</evidence>
<dbReference type="GO" id="GO:0016020">
    <property type="term" value="C:membrane"/>
    <property type="evidence" value="ECO:0007669"/>
    <property type="project" value="UniProtKB-SubCell"/>
</dbReference>
<gene>
    <name evidence="7" type="ORF">AAY24_15995</name>
</gene>
<evidence type="ECO:0000256" key="4">
    <source>
        <dbReference type="ARBA" id="ARBA00023136"/>
    </source>
</evidence>
<feature type="domain" description="EamA" evidence="6">
    <location>
        <begin position="140"/>
        <end position="275"/>
    </location>
</feature>
<evidence type="ECO:0000313" key="7">
    <source>
        <dbReference type="EMBL" id="AKH21612.1"/>
    </source>
</evidence>
<feature type="transmembrane region" description="Helical" evidence="5">
    <location>
        <begin position="33"/>
        <end position="51"/>
    </location>
</feature>
<evidence type="ECO:0000256" key="5">
    <source>
        <dbReference type="SAM" id="Phobius"/>
    </source>
</evidence>
<keyword evidence="8" id="KW-1185">Reference proteome</keyword>
<feature type="transmembrane region" description="Helical" evidence="5">
    <location>
        <begin position="203"/>
        <end position="222"/>
    </location>
</feature>
<feature type="transmembrane region" description="Helical" evidence="5">
    <location>
        <begin position="86"/>
        <end position="107"/>
    </location>
</feature>
<evidence type="ECO:0000313" key="8">
    <source>
        <dbReference type="Proteomes" id="UP000034410"/>
    </source>
</evidence>
<accession>A0A0F7K160</accession>
<dbReference type="Pfam" id="PF00892">
    <property type="entry name" value="EamA"/>
    <property type="match status" value="2"/>
</dbReference>
<feature type="transmembrane region" description="Helical" evidence="5">
    <location>
        <begin position="137"/>
        <end position="157"/>
    </location>
</feature>
<keyword evidence="2 5" id="KW-0812">Transmembrane</keyword>
<dbReference type="EMBL" id="CP011412">
    <property type="protein sequence ID" value="AKH21612.1"/>
    <property type="molecule type" value="Genomic_DNA"/>
</dbReference>
<feature type="transmembrane region" description="Helical" evidence="5">
    <location>
        <begin position="169"/>
        <end position="188"/>
    </location>
</feature>
<keyword evidence="3 5" id="KW-1133">Transmembrane helix</keyword>
<dbReference type="InterPro" id="IPR037185">
    <property type="entry name" value="EmrE-like"/>
</dbReference>
<evidence type="ECO:0000256" key="1">
    <source>
        <dbReference type="ARBA" id="ARBA00004141"/>
    </source>
</evidence>
<proteinExistence type="predicted"/>
<evidence type="ECO:0000256" key="3">
    <source>
        <dbReference type="ARBA" id="ARBA00022989"/>
    </source>
</evidence>
<feature type="transmembrane region" description="Helical" evidence="5">
    <location>
        <begin position="259"/>
        <end position="277"/>
    </location>
</feature>
<dbReference type="Gene3D" id="1.10.3730.20">
    <property type="match status" value="1"/>
</dbReference>
<dbReference type="InterPro" id="IPR050638">
    <property type="entry name" value="AA-Vitamin_Transporters"/>
</dbReference>
<feature type="domain" description="EamA" evidence="6">
    <location>
        <begin position="7"/>
        <end position="129"/>
    </location>
</feature>
<dbReference type="InterPro" id="IPR000620">
    <property type="entry name" value="EamA_dom"/>
</dbReference>
<reference evidence="7 8" key="1">
    <citation type="journal article" date="2015" name="Genome Announc.">
        <title>Complete Genome Sequence of Sedimenticola thiotaurini Strain SIP-G1, a Polyphosphate- and Polyhydroxyalkanoate-Accumulating Sulfur-Oxidizing Gammaproteobacterium Isolated from Salt Marsh Sediments.</title>
        <authorList>
            <person name="Flood B.E."/>
            <person name="Jones D.S."/>
            <person name="Bailey J.V."/>
        </authorList>
    </citation>
    <scope>NUCLEOTIDE SEQUENCE [LARGE SCALE GENOMIC DNA]</scope>
    <source>
        <strain evidence="7 8">SIP-G1</strain>
    </source>
</reference>
<organism evidence="7 8">
    <name type="scientific">Sedimenticola thiotaurini</name>
    <dbReference type="NCBI Taxonomy" id="1543721"/>
    <lineage>
        <taxon>Bacteria</taxon>
        <taxon>Pseudomonadati</taxon>
        <taxon>Pseudomonadota</taxon>
        <taxon>Gammaproteobacteria</taxon>
        <taxon>Chromatiales</taxon>
        <taxon>Sedimenticolaceae</taxon>
        <taxon>Sedimenticola</taxon>
    </lineage>
</organism>
<dbReference type="PANTHER" id="PTHR32322:SF9">
    <property type="entry name" value="AMINO-ACID METABOLITE EFFLUX PUMP-RELATED"/>
    <property type="match status" value="1"/>
</dbReference>
<feature type="transmembrane region" description="Helical" evidence="5">
    <location>
        <begin position="58"/>
        <end position="80"/>
    </location>
</feature>
<evidence type="ECO:0000256" key="2">
    <source>
        <dbReference type="ARBA" id="ARBA00022692"/>
    </source>
</evidence>
<dbReference type="KEGG" id="seds:AAY24_15995"/>
<dbReference type="AlphaFoldDB" id="A0A0F7K160"/>
<protein>
    <recommendedName>
        <fullName evidence="6">EamA domain-containing protein</fullName>
    </recommendedName>
</protein>
<dbReference type="OrthoDB" id="7158585at2"/>
<dbReference type="PANTHER" id="PTHR32322">
    <property type="entry name" value="INNER MEMBRANE TRANSPORTER"/>
    <property type="match status" value="1"/>
</dbReference>
<dbReference type="RefSeq" id="WP_046860533.1">
    <property type="nucleotide sequence ID" value="NZ_CP011412.1"/>
</dbReference>
<feature type="transmembrane region" description="Helical" evidence="5">
    <location>
        <begin position="7"/>
        <end position="27"/>
    </location>
</feature>
<feature type="transmembrane region" description="Helical" evidence="5">
    <location>
        <begin position="234"/>
        <end position="253"/>
    </location>
</feature>
<feature type="transmembrane region" description="Helical" evidence="5">
    <location>
        <begin position="114"/>
        <end position="131"/>
    </location>
</feature>
<name>A0A0F7K160_9GAMM</name>
<comment type="subcellular location">
    <subcellularLocation>
        <location evidence="1">Membrane</location>
        <topology evidence="1">Multi-pass membrane protein</topology>
    </subcellularLocation>
</comment>
<sequence length="292" mass="30793">MKLADLLQALAVVIIWGFNFVVIKVAVSEIPPLALTALRFAWVALLVAPFFRPTRAQFGSIAGLALVLGLGHFGMLFIGLRGTDAATTALMIQLGIPFSVILSTLLFADSLGKVRLIGLALAFSGAGLLAGEPEGGTPLALLALLMSAFCWALANVLIKRRSDIHPLTIIGWMSLLAMPILIAASALFETGQLAAIRSASGQAWAALGYVVVGSSIIAYYLWYRLIARLSINQVVPFSLLAPLLGVTAGVLILGESFTLYKAIGGALTLGGVALIELHQAHLRRRKAALVDN</sequence>
<dbReference type="Proteomes" id="UP000034410">
    <property type="component" value="Chromosome"/>
</dbReference>
<dbReference type="SUPFAM" id="SSF103481">
    <property type="entry name" value="Multidrug resistance efflux transporter EmrE"/>
    <property type="match status" value="2"/>
</dbReference>
<keyword evidence="4 5" id="KW-0472">Membrane</keyword>